<proteinExistence type="predicted"/>
<feature type="region of interest" description="Disordered" evidence="1">
    <location>
        <begin position="151"/>
        <end position="172"/>
    </location>
</feature>
<reference evidence="2 3" key="1">
    <citation type="submission" date="2022-09" db="EMBL/GenBank/DDBJ databases">
        <authorList>
            <person name="Palmer J.M."/>
        </authorList>
    </citation>
    <scope>NUCLEOTIDE SEQUENCE [LARGE SCALE GENOMIC DNA]</scope>
    <source>
        <strain evidence="2 3">DSM 7382</strain>
    </source>
</reference>
<dbReference type="EMBL" id="JASBNA010000017">
    <property type="protein sequence ID" value="KAK7686376.1"/>
    <property type="molecule type" value="Genomic_DNA"/>
</dbReference>
<dbReference type="AlphaFoldDB" id="A0AAW0FZE6"/>
<feature type="region of interest" description="Disordered" evidence="1">
    <location>
        <begin position="48"/>
        <end position="117"/>
    </location>
</feature>
<sequence length="172" mass="19525">MILEYECCWAECRRLFYPSQSLPETCSEECRRRYQERRRKWLDSLTEAQRNQYGFSPTEDSKEPDRQPIPTIPQAHPVPPPRASPVSLPSVGLANLPSPRRRPLPSIPPASPNNPTYQHNGYTRLHLEENNFYAAQAHAFYPSCIPFIPSTTGGPVHAATSRSKEPQAARRG</sequence>
<evidence type="ECO:0000313" key="2">
    <source>
        <dbReference type="EMBL" id="KAK7686376.1"/>
    </source>
</evidence>
<name>A0AAW0FZE6_9APHY</name>
<evidence type="ECO:0000256" key="1">
    <source>
        <dbReference type="SAM" id="MobiDB-lite"/>
    </source>
</evidence>
<comment type="caution">
    <text evidence="2">The sequence shown here is derived from an EMBL/GenBank/DDBJ whole genome shotgun (WGS) entry which is preliminary data.</text>
</comment>
<dbReference type="Proteomes" id="UP001385951">
    <property type="component" value="Unassembled WGS sequence"/>
</dbReference>
<accession>A0AAW0FZE6</accession>
<evidence type="ECO:0000313" key="3">
    <source>
        <dbReference type="Proteomes" id="UP001385951"/>
    </source>
</evidence>
<gene>
    <name evidence="2" type="ORF">QCA50_010600</name>
</gene>
<keyword evidence="3" id="KW-1185">Reference proteome</keyword>
<feature type="compositionally biased region" description="Basic and acidic residues" evidence="1">
    <location>
        <begin position="162"/>
        <end position="172"/>
    </location>
</feature>
<organism evidence="2 3">
    <name type="scientific">Cerrena zonata</name>
    <dbReference type="NCBI Taxonomy" id="2478898"/>
    <lineage>
        <taxon>Eukaryota</taxon>
        <taxon>Fungi</taxon>
        <taxon>Dikarya</taxon>
        <taxon>Basidiomycota</taxon>
        <taxon>Agaricomycotina</taxon>
        <taxon>Agaricomycetes</taxon>
        <taxon>Polyporales</taxon>
        <taxon>Cerrenaceae</taxon>
        <taxon>Cerrena</taxon>
    </lineage>
</organism>
<protein>
    <submittedName>
        <fullName evidence="2">Uncharacterized protein</fullName>
    </submittedName>
</protein>